<feature type="domain" description="DNA polymerase alpha/delta/epsilon subunit B" evidence="7">
    <location>
        <begin position="259"/>
        <end position="450"/>
    </location>
</feature>
<dbReference type="AlphaFoldDB" id="A0A8C9VMT8"/>
<dbReference type="FunFam" id="3.60.21.60:FF:000003">
    <property type="entry name" value="DNA polymerase alpha subunit B"/>
    <property type="match status" value="1"/>
</dbReference>
<evidence type="ECO:0000256" key="2">
    <source>
        <dbReference type="ARBA" id="ARBA00007299"/>
    </source>
</evidence>
<evidence type="ECO:0000256" key="3">
    <source>
        <dbReference type="ARBA" id="ARBA00018596"/>
    </source>
</evidence>
<dbReference type="GeneTree" id="ENSGT00390000016784"/>
<dbReference type="PIRSF" id="PIRSF018300">
    <property type="entry name" value="DNA_pol_alph_2"/>
    <property type="match status" value="1"/>
</dbReference>
<reference evidence="9" key="3">
    <citation type="submission" date="2025-09" db="UniProtKB">
        <authorList>
            <consortium name="Ensembl"/>
        </authorList>
    </citation>
    <scope>IDENTIFICATION</scope>
</reference>
<dbReference type="GO" id="GO:0006270">
    <property type="term" value="P:DNA replication initiation"/>
    <property type="evidence" value="ECO:0007669"/>
    <property type="project" value="TreeGrafter"/>
</dbReference>
<dbReference type="InterPro" id="IPR054300">
    <property type="entry name" value="OB_DPOA2"/>
</dbReference>
<dbReference type="Proteomes" id="UP000694397">
    <property type="component" value="Chromosome 13"/>
</dbReference>
<dbReference type="Gene3D" id="3.60.21.60">
    <property type="match status" value="1"/>
</dbReference>
<organism evidence="9 10">
    <name type="scientific">Scleropages formosus</name>
    <name type="common">Asian bonytongue</name>
    <name type="synonym">Osteoglossum formosum</name>
    <dbReference type="NCBI Taxonomy" id="113540"/>
    <lineage>
        <taxon>Eukaryota</taxon>
        <taxon>Metazoa</taxon>
        <taxon>Chordata</taxon>
        <taxon>Craniata</taxon>
        <taxon>Vertebrata</taxon>
        <taxon>Euteleostomi</taxon>
        <taxon>Actinopterygii</taxon>
        <taxon>Neopterygii</taxon>
        <taxon>Teleostei</taxon>
        <taxon>Osteoglossocephala</taxon>
        <taxon>Osteoglossomorpha</taxon>
        <taxon>Osteoglossiformes</taxon>
        <taxon>Osteoglossidae</taxon>
        <taxon>Scleropages</taxon>
    </lineage>
</organism>
<reference evidence="9" key="2">
    <citation type="submission" date="2025-08" db="UniProtKB">
        <authorList>
            <consortium name="Ensembl"/>
        </authorList>
    </citation>
    <scope>IDENTIFICATION</scope>
</reference>
<sequence length="500" mass="55576">MWQALAGTGESGAVISEEEEEILLDSYSTPAKGSQKRALTTPEHPQSKRSTSSMLSPRLLLSPASFSAGLTPSQKYSSRGARGEVVSTFGTVQGTRWVGKKGKNAIRVELLEGQDQSLGSSYKFMFQRLRDIRNVLIEKIEELGEELRSHFKIEEFSPVTLPAQDPITVLGQVCCDSNGKLNAQSVLLEAGQDQGGKRVPLDLSELKEYSLFPGQVVIMEGMNTTGNRLVPSKLYEGVPLPFYSADDQDTAEDPEPVMVMVACGPYTPSDSLNYDPLLDLIGVITRDHPDVCILKMFYPLQKCQLTESYEALFLRCVDSIIQGTRGVGCHLVFVPSQRDVHHHFVYPQPPFIMPGLSKEDKEVRTSPNEHIVTCSSLNKLNFLVFVHFSLTSSDRFTRIVKHMLTQRSYYPLYPPAEEINLDYERFQIHGQMLVTPDVLIVPSELRYFIKDVIGCVCINPGRLTKGQVGGTYGRLLIQRSPPSADGKRQSPCIASQVVKI</sequence>
<evidence type="ECO:0000256" key="1">
    <source>
        <dbReference type="ARBA" id="ARBA00004123"/>
    </source>
</evidence>
<evidence type="ECO:0000256" key="6">
    <source>
        <dbReference type="SAM" id="MobiDB-lite"/>
    </source>
</evidence>
<dbReference type="GO" id="GO:0005658">
    <property type="term" value="C:alpha DNA polymerase:primase complex"/>
    <property type="evidence" value="ECO:0007669"/>
    <property type="project" value="TreeGrafter"/>
</dbReference>
<name>A0A8C9VMT8_SCLFO</name>
<evidence type="ECO:0000256" key="4">
    <source>
        <dbReference type="ARBA" id="ARBA00022705"/>
    </source>
</evidence>
<accession>A0A8C9VMT8</accession>
<evidence type="ECO:0000313" key="9">
    <source>
        <dbReference type="Ensembl" id="ENSSFOP00015062369.1"/>
    </source>
</evidence>
<keyword evidence="5" id="KW-0539">Nucleus</keyword>
<dbReference type="InterPro" id="IPR007185">
    <property type="entry name" value="DNA_pol_a/d/e_bsu"/>
</dbReference>
<keyword evidence="4" id="KW-0235">DNA replication</keyword>
<dbReference type="Ensembl" id="ENSSFOT00015057982.1">
    <property type="protein sequence ID" value="ENSSFOP00015062369.1"/>
    <property type="gene ID" value="ENSSFOG00015005566.2"/>
</dbReference>
<comment type="subcellular location">
    <subcellularLocation>
        <location evidence="1">Nucleus</location>
    </subcellularLocation>
</comment>
<dbReference type="PANTHER" id="PTHR23061">
    <property type="entry name" value="DNA POLYMERASE 2 ALPHA 70 KDA SUBUNIT"/>
    <property type="match status" value="1"/>
</dbReference>
<evidence type="ECO:0000313" key="10">
    <source>
        <dbReference type="Proteomes" id="UP000694397"/>
    </source>
</evidence>
<dbReference type="Pfam" id="PF22062">
    <property type="entry name" value="OB_DPOA2"/>
    <property type="match status" value="1"/>
</dbReference>
<dbReference type="OrthoDB" id="336885at2759"/>
<comment type="similarity">
    <text evidence="2">Belongs to the DNA polymerase alpha subunit B family.</text>
</comment>
<keyword evidence="10" id="KW-1185">Reference proteome</keyword>
<dbReference type="GO" id="GO:0003677">
    <property type="term" value="F:DNA binding"/>
    <property type="evidence" value="ECO:0007669"/>
    <property type="project" value="InterPro"/>
</dbReference>
<feature type="region of interest" description="Disordered" evidence="6">
    <location>
        <begin position="26"/>
        <end position="55"/>
    </location>
</feature>
<feature type="domain" description="DNA polymerase alpha subunit B OB" evidence="8">
    <location>
        <begin position="133"/>
        <end position="237"/>
    </location>
</feature>
<evidence type="ECO:0000259" key="7">
    <source>
        <dbReference type="Pfam" id="PF04042"/>
    </source>
</evidence>
<gene>
    <name evidence="9" type="primary">POLA2</name>
    <name evidence="9" type="synonym">pola2</name>
</gene>
<evidence type="ECO:0000259" key="8">
    <source>
        <dbReference type="Pfam" id="PF22062"/>
    </source>
</evidence>
<dbReference type="Pfam" id="PF04042">
    <property type="entry name" value="DNA_pol_E_B"/>
    <property type="match status" value="1"/>
</dbReference>
<reference evidence="9 10" key="1">
    <citation type="submission" date="2019-04" db="EMBL/GenBank/DDBJ databases">
        <authorList>
            <consortium name="Wellcome Sanger Institute Data Sharing"/>
        </authorList>
    </citation>
    <scope>NUCLEOTIDE SEQUENCE [LARGE SCALE GENOMIC DNA]</scope>
</reference>
<dbReference type="InterPro" id="IPR016722">
    <property type="entry name" value="DNA_pol_alpha_bsu"/>
</dbReference>
<protein>
    <recommendedName>
        <fullName evidence="3">DNA polymerase alpha subunit B</fullName>
    </recommendedName>
</protein>
<proteinExistence type="inferred from homology"/>
<dbReference type="PANTHER" id="PTHR23061:SF12">
    <property type="entry name" value="DNA POLYMERASE ALPHA SUBUNIT B"/>
    <property type="match status" value="1"/>
</dbReference>
<evidence type="ECO:0000256" key="5">
    <source>
        <dbReference type="ARBA" id="ARBA00023242"/>
    </source>
</evidence>